<sequence>MGSNRPRNFRRRGDDGGDDEIDGKAATAATKPSPAKPKKLPASETKKKLLSFADDEEGDEDGLFRVTVKPKNSRDRIKSSSRSSHRLNSSTVEHRPSSSSSNVLPQAGSYTKEALLELQRNTRTLPHSRPSASTEPKVVLKGLIKPQEEQESLTDVVRQVSDLDFDEEDRPDDAFFEQAVIEARAKREKMRQPRSTPAPDFISLDCSTTNRSAVEVLSDEDTDFQGGFISALPHKGNGKAVFTANESTISSLSEDEDEEEKLWEEEQLKKGIGKRIDEGINRTATSDVPLHPHQQPQKYAYHGGIPLSSGAPTIGPASSVDTLPMSQQAELAKKALQENVKRLKESHAKTVSSLAKTDDNLTASLMSITSLESSLSAAGDKYVFMQKLRGFISVICDFMQEKGSFIEEIEDQMKELNEKHASAILERRVADNNDEMVELGASVKAAMAVLKQGSSTSVIAAATSAALAASASIRQQAQPVKLDELGRDENLQKRREAERRAAARQKRRARFENKRASAMEIDGSSLRIEGESSTDESDSETSAYKEIRDKILQCADKVFSDASEEYSQLSRVKTRFEKWKRDYSSTYRDAYMSMTVPSIFSPYVRLELLKWDPLHQDVDFFDMEWHGLLFNYGKPEDGDDFAPDDTDANLVPQLVEKVAIPILHHQIVRCWDILSTRETKNAVAATSLVTNYVSASSEALAELFAAIRSRLVEAVAAITIPTWGPLVLKAVPNAPQVSAYRFGTSVRLMRNICMWKDIMAHPVLENLALSELLFGRVLPHVRSISSNIHDAVTRTEKIVASLSGVWTGQSVTRTHSRLLQPLVDCILTLGENLEKRHASGLDDAETTGLARRLKRMLVELHEHDHAREIVRIFNLKEAVWVTRCSYAEMSSLEERKLMPYMLFLVPNVKETMAGAVQGFSLANYKEIDANTESDGAVKNVWLLQQSGECTKCSVNADFSETCENGDATSHEPKDV</sequence>
<proteinExistence type="inferred from homology"/>
<evidence type="ECO:0000259" key="6">
    <source>
        <dbReference type="Pfam" id="PF07842"/>
    </source>
</evidence>
<comment type="similarity">
    <text evidence="2">Belongs to the GCF family.</text>
</comment>
<feature type="compositionally biased region" description="Low complexity" evidence="5">
    <location>
        <begin position="24"/>
        <end position="33"/>
    </location>
</feature>
<accession>A0ABQ7CL36</accession>
<feature type="region of interest" description="Disordered" evidence="5">
    <location>
        <begin position="484"/>
        <end position="542"/>
    </location>
</feature>
<evidence type="ECO:0000256" key="5">
    <source>
        <dbReference type="SAM" id="MobiDB-lite"/>
    </source>
</evidence>
<feature type="coiled-coil region" evidence="4">
    <location>
        <begin position="399"/>
        <end position="426"/>
    </location>
</feature>
<evidence type="ECO:0000256" key="3">
    <source>
        <dbReference type="ARBA" id="ARBA00023242"/>
    </source>
</evidence>
<name>A0ABQ7CL36_BRACR</name>
<organism evidence="7 8">
    <name type="scientific">Brassica cretica</name>
    <name type="common">Mustard</name>
    <dbReference type="NCBI Taxonomy" id="69181"/>
    <lineage>
        <taxon>Eukaryota</taxon>
        <taxon>Viridiplantae</taxon>
        <taxon>Streptophyta</taxon>
        <taxon>Embryophyta</taxon>
        <taxon>Tracheophyta</taxon>
        <taxon>Spermatophyta</taxon>
        <taxon>Magnoliopsida</taxon>
        <taxon>eudicotyledons</taxon>
        <taxon>Gunneridae</taxon>
        <taxon>Pentapetalae</taxon>
        <taxon>rosids</taxon>
        <taxon>malvids</taxon>
        <taxon>Brassicales</taxon>
        <taxon>Brassicaceae</taxon>
        <taxon>Brassiceae</taxon>
        <taxon>Brassica</taxon>
    </lineage>
</organism>
<keyword evidence="3" id="KW-0539">Nucleus</keyword>
<feature type="compositionally biased region" description="Basic and acidic residues" evidence="5">
    <location>
        <begin position="484"/>
        <end position="501"/>
    </location>
</feature>
<protein>
    <recommendedName>
        <fullName evidence="6">GCF C-terminal domain-containing protein</fullName>
    </recommendedName>
</protein>
<feature type="domain" description="GCF C-terminal" evidence="6">
    <location>
        <begin position="569"/>
        <end position="774"/>
    </location>
</feature>
<keyword evidence="8" id="KW-1185">Reference proteome</keyword>
<reference evidence="7 8" key="1">
    <citation type="journal article" date="2020" name="BMC Genomics">
        <title>Intraspecific diversification of the crop wild relative Brassica cretica Lam. using demographic model selection.</title>
        <authorList>
            <person name="Kioukis A."/>
            <person name="Michalopoulou V.A."/>
            <person name="Briers L."/>
            <person name="Pirintsos S."/>
            <person name="Studholme D.J."/>
            <person name="Pavlidis P."/>
            <person name="Sarris P.F."/>
        </authorList>
    </citation>
    <scope>NUCLEOTIDE SEQUENCE [LARGE SCALE GENOMIC DNA]</scope>
    <source>
        <strain evidence="8">cv. PFS-1207/04</strain>
    </source>
</reference>
<dbReference type="InterPro" id="IPR022783">
    <property type="entry name" value="GCFC_dom"/>
</dbReference>
<dbReference type="PANTHER" id="PTHR12214">
    <property type="entry name" value="GC-RICH SEQUENCE DNA-BINDING FACTOR"/>
    <property type="match status" value="1"/>
</dbReference>
<gene>
    <name evidence="7" type="ORF">DY000_02019459</name>
</gene>
<comment type="caution">
    <text evidence="7">The sequence shown here is derived from an EMBL/GenBank/DDBJ whole genome shotgun (WGS) entry which is preliminary data.</text>
</comment>
<feature type="compositionally biased region" description="Polar residues" evidence="5">
    <location>
        <begin position="119"/>
        <end position="134"/>
    </location>
</feature>
<feature type="compositionally biased region" description="Low complexity" evidence="5">
    <location>
        <begin position="80"/>
        <end position="90"/>
    </location>
</feature>
<dbReference type="EMBL" id="QGKV02000759">
    <property type="protein sequence ID" value="KAF3560726.1"/>
    <property type="molecule type" value="Genomic_DNA"/>
</dbReference>
<dbReference type="InterPro" id="IPR012890">
    <property type="entry name" value="GCFC2-like"/>
</dbReference>
<evidence type="ECO:0000256" key="4">
    <source>
        <dbReference type="SAM" id="Coils"/>
    </source>
</evidence>
<evidence type="ECO:0000313" key="7">
    <source>
        <dbReference type="EMBL" id="KAF3560726.1"/>
    </source>
</evidence>
<dbReference type="Pfam" id="PF07842">
    <property type="entry name" value="GCFC"/>
    <property type="match status" value="1"/>
</dbReference>
<feature type="region of interest" description="Disordered" evidence="5">
    <location>
        <begin position="1"/>
        <end position="138"/>
    </location>
</feature>
<keyword evidence="4" id="KW-0175">Coiled coil</keyword>
<dbReference type="Proteomes" id="UP000266723">
    <property type="component" value="Unassembled WGS sequence"/>
</dbReference>
<evidence type="ECO:0000256" key="2">
    <source>
        <dbReference type="ARBA" id="ARBA00010801"/>
    </source>
</evidence>
<evidence type="ECO:0000313" key="8">
    <source>
        <dbReference type="Proteomes" id="UP000266723"/>
    </source>
</evidence>
<comment type="subcellular location">
    <subcellularLocation>
        <location evidence="1">Nucleus</location>
    </subcellularLocation>
</comment>
<evidence type="ECO:0000256" key="1">
    <source>
        <dbReference type="ARBA" id="ARBA00004123"/>
    </source>
</evidence>
<dbReference type="PANTHER" id="PTHR12214:SF0">
    <property type="entry name" value="LD29489P"/>
    <property type="match status" value="1"/>
</dbReference>